<evidence type="ECO:0008006" key="3">
    <source>
        <dbReference type="Google" id="ProtNLM"/>
    </source>
</evidence>
<protein>
    <recommendedName>
        <fullName evidence="3">Ribosomal subunit interface protein</fullName>
    </recommendedName>
</protein>
<organism evidence="1 2">
    <name type="scientific">Tetradesmus obliquus</name>
    <name type="common">Green alga</name>
    <name type="synonym">Acutodesmus obliquus</name>
    <dbReference type="NCBI Taxonomy" id="3088"/>
    <lineage>
        <taxon>Eukaryota</taxon>
        <taxon>Viridiplantae</taxon>
        <taxon>Chlorophyta</taxon>
        <taxon>core chlorophytes</taxon>
        <taxon>Chlorophyceae</taxon>
        <taxon>CS clade</taxon>
        <taxon>Sphaeropleales</taxon>
        <taxon>Scenedesmaceae</taxon>
        <taxon>Tetradesmus</taxon>
    </lineage>
</organism>
<reference evidence="1 2" key="1">
    <citation type="submission" date="2016-10" db="EMBL/GenBank/DDBJ databases">
        <authorList>
            <person name="Cai Z."/>
        </authorList>
    </citation>
    <scope>NUCLEOTIDE SEQUENCE [LARGE SCALE GENOMIC DNA]</scope>
</reference>
<dbReference type="InterPro" id="IPR036567">
    <property type="entry name" value="RHF-like"/>
</dbReference>
<proteinExistence type="predicted"/>
<gene>
    <name evidence="1" type="ORF">BQ4739_LOCUS10640</name>
</gene>
<keyword evidence="2" id="KW-1185">Reference proteome</keyword>
<dbReference type="Pfam" id="PF02482">
    <property type="entry name" value="Ribosomal_S30AE"/>
    <property type="match status" value="1"/>
</dbReference>
<dbReference type="InterPro" id="IPR003489">
    <property type="entry name" value="RHF/RaiA"/>
</dbReference>
<accession>A0A383VY80</accession>
<dbReference type="SUPFAM" id="SSF69754">
    <property type="entry name" value="Ribosome binding protein Y (YfiA homologue)"/>
    <property type="match status" value="1"/>
</dbReference>
<evidence type="ECO:0000313" key="2">
    <source>
        <dbReference type="Proteomes" id="UP000256970"/>
    </source>
</evidence>
<dbReference type="EMBL" id="FNXT01000989">
    <property type="protein sequence ID" value="SZX70425.1"/>
    <property type="molecule type" value="Genomic_DNA"/>
</dbReference>
<name>A0A383VY80_TETOB</name>
<sequence length="144" mass="16221">MLTQQKVVLGRPARTGCLQIRALAQPLVKYNIHGRHVEVTEGLERHVKQKLGAALAKFSGASFIEGEGGIRDVDVKLMNSQVALVVRPQVQNKAMHDTYLRQGEMKVLEFGSDVYDSLDKAVASLERKLHKYGRPRPLKKDYRK</sequence>
<dbReference type="Gene3D" id="3.30.160.100">
    <property type="entry name" value="Ribosome hibernation promotion factor-like"/>
    <property type="match status" value="1"/>
</dbReference>
<dbReference type="AlphaFoldDB" id="A0A383VY80"/>
<evidence type="ECO:0000313" key="1">
    <source>
        <dbReference type="EMBL" id="SZX70425.1"/>
    </source>
</evidence>
<dbReference type="Proteomes" id="UP000256970">
    <property type="component" value="Unassembled WGS sequence"/>
</dbReference>